<dbReference type="Proteomes" id="UP000294829">
    <property type="component" value="Unassembled WGS sequence"/>
</dbReference>
<reference evidence="1 2" key="1">
    <citation type="submission" date="2019-03" db="EMBL/GenBank/DDBJ databases">
        <title>Sapientia aquatica gen. nov., sp. nov., isolated from a crater lake.</title>
        <authorList>
            <person name="Felfoldi T."/>
            <person name="Szabo A."/>
            <person name="Toth E."/>
            <person name="Schumann P."/>
            <person name="Keki Z."/>
            <person name="Marialigeti K."/>
            <person name="Mathe I."/>
        </authorList>
    </citation>
    <scope>NUCLEOTIDE SEQUENCE [LARGE SCALE GENOMIC DNA]</scope>
    <source>
        <strain evidence="1 2">SA-152</strain>
    </source>
</reference>
<accession>A0A4R5VWP8</accession>
<dbReference type="AlphaFoldDB" id="A0A4R5VWP8"/>
<gene>
    <name evidence="1" type="ORF">E2I14_15570</name>
</gene>
<dbReference type="OrthoDB" id="9878810at2"/>
<dbReference type="RefSeq" id="WP_133330209.1">
    <property type="nucleotide sequence ID" value="NZ_SMYL01000010.1"/>
</dbReference>
<protein>
    <submittedName>
        <fullName evidence="1">Uncharacterized protein</fullName>
    </submittedName>
</protein>
<keyword evidence="2" id="KW-1185">Reference proteome</keyword>
<evidence type="ECO:0000313" key="1">
    <source>
        <dbReference type="EMBL" id="TDK62725.1"/>
    </source>
</evidence>
<dbReference type="EMBL" id="SMYL01000010">
    <property type="protein sequence ID" value="TDK62725.1"/>
    <property type="molecule type" value="Genomic_DNA"/>
</dbReference>
<evidence type="ECO:0000313" key="2">
    <source>
        <dbReference type="Proteomes" id="UP000294829"/>
    </source>
</evidence>
<proteinExistence type="predicted"/>
<comment type="caution">
    <text evidence="1">The sequence shown here is derived from an EMBL/GenBank/DDBJ whole genome shotgun (WGS) entry which is preliminary data.</text>
</comment>
<name>A0A4R5VWP8_9BURK</name>
<sequence>MDITVFHRDFKTQLLVIRTAGLLFSPKVFLNGVQLVRGNGGYSVHNDAGFDVTIELKTKLFNPIPTVKIDGEDVHLASSAGWVKTASLSRAG</sequence>
<organism evidence="1 2">
    <name type="scientific">Sapientia aquatica</name>
    <dbReference type="NCBI Taxonomy" id="1549640"/>
    <lineage>
        <taxon>Bacteria</taxon>
        <taxon>Pseudomonadati</taxon>
        <taxon>Pseudomonadota</taxon>
        <taxon>Betaproteobacteria</taxon>
        <taxon>Burkholderiales</taxon>
        <taxon>Oxalobacteraceae</taxon>
        <taxon>Sapientia</taxon>
    </lineage>
</organism>